<evidence type="ECO:0000313" key="2">
    <source>
        <dbReference type="Proteomes" id="UP000199111"/>
    </source>
</evidence>
<organism evidence="1 2">
    <name type="scientific">Streptosporangium canum</name>
    <dbReference type="NCBI Taxonomy" id="324952"/>
    <lineage>
        <taxon>Bacteria</taxon>
        <taxon>Bacillati</taxon>
        <taxon>Actinomycetota</taxon>
        <taxon>Actinomycetes</taxon>
        <taxon>Streptosporangiales</taxon>
        <taxon>Streptosporangiaceae</taxon>
        <taxon>Streptosporangium</taxon>
    </lineage>
</organism>
<sequence>MTMPPPPSTEHGWPFATGPGQVVSVRDWETMASTWQLSGVVGYPETSANPSDGNRGLFATKVNETQIVILPGVATIGGHYFELKLAKTFDLDITGSGWDDTNTRHDLITLRLDRAGETFHLVQIKGGIDMVGQVLSMEVADEIPLVQLDIVKDTGLTTEPLDRRWFVGKQVRPIRGSVPFLDPAPYNGEFGVDITNHYLVVGSNGAWVPAAQVFNNDGAYGPAITALQGRATTLEGQTASLQSDLDTAEAGLAAAQAKLDLIPLGTWVDVTTFATGLGNVVASPIQVRRQGDIVHIRGSLRRTNGTALAAAIRGTTTVLTLPPGFFPSATVALSLTGRNGTTASYSLSALINTVGGMTILTDATASNNLLTVDLTGSWMLG</sequence>
<protein>
    <submittedName>
        <fullName evidence="1">Uncharacterized protein</fullName>
    </submittedName>
</protein>
<name>A0A1I3LA43_9ACTN</name>
<reference evidence="2" key="1">
    <citation type="submission" date="2016-10" db="EMBL/GenBank/DDBJ databases">
        <authorList>
            <person name="Varghese N."/>
            <person name="Submissions S."/>
        </authorList>
    </citation>
    <scope>NUCLEOTIDE SEQUENCE [LARGE SCALE GENOMIC DNA]</scope>
    <source>
        <strain evidence="2">CGMCC 4.2126</strain>
    </source>
</reference>
<dbReference type="Proteomes" id="UP000199111">
    <property type="component" value="Unassembled WGS sequence"/>
</dbReference>
<proteinExistence type="predicted"/>
<accession>A0A1I3LA43</accession>
<keyword evidence="2" id="KW-1185">Reference proteome</keyword>
<evidence type="ECO:0000313" key="1">
    <source>
        <dbReference type="EMBL" id="SFI81607.1"/>
    </source>
</evidence>
<dbReference type="EMBL" id="FOQY01000005">
    <property type="protein sequence ID" value="SFI81607.1"/>
    <property type="molecule type" value="Genomic_DNA"/>
</dbReference>
<dbReference type="AlphaFoldDB" id="A0A1I3LA43"/>
<gene>
    <name evidence="1" type="ORF">SAMN05216275_10567</name>
</gene>